<keyword evidence="14" id="KW-0407">Ion channel</keyword>
<keyword evidence="19" id="KW-1185">Reference proteome</keyword>
<evidence type="ECO:0000313" key="18">
    <source>
        <dbReference type="EMBL" id="KAF0314056.1"/>
    </source>
</evidence>
<keyword evidence="8" id="KW-0406">Ion transport</keyword>
<dbReference type="EMBL" id="VIIS01000053">
    <property type="protein sequence ID" value="KAF0314056.1"/>
    <property type="molecule type" value="Genomic_DNA"/>
</dbReference>
<evidence type="ECO:0000256" key="3">
    <source>
        <dbReference type="ARBA" id="ARBA00022475"/>
    </source>
</evidence>
<evidence type="ECO:0000256" key="16">
    <source>
        <dbReference type="SAM" id="Phobius"/>
    </source>
</evidence>
<keyword evidence="5" id="KW-0732">Signal</keyword>
<feature type="domain" description="Ionotropic glutamate receptor C-terminal" evidence="17">
    <location>
        <begin position="51"/>
        <end position="205"/>
    </location>
</feature>
<evidence type="ECO:0000256" key="6">
    <source>
        <dbReference type="ARBA" id="ARBA00022989"/>
    </source>
</evidence>
<dbReference type="GO" id="GO:0015276">
    <property type="term" value="F:ligand-gated monoatomic ion channel activity"/>
    <property type="evidence" value="ECO:0007669"/>
    <property type="project" value="InterPro"/>
</dbReference>
<dbReference type="PANTHER" id="PTHR18966">
    <property type="entry name" value="IONOTROPIC GLUTAMATE RECEPTOR"/>
    <property type="match status" value="1"/>
</dbReference>
<evidence type="ECO:0000256" key="9">
    <source>
        <dbReference type="ARBA" id="ARBA00023136"/>
    </source>
</evidence>
<evidence type="ECO:0000256" key="4">
    <source>
        <dbReference type="ARBA" id="ARBA00022692"/>
    </source>
</evidence>
<accession>A0A6A4X2X7</accession>
<evidence type="ECO:0000259" key="17">
    <source>
        <dbReference type="SMART" id="SM00079"/>
    </source>
</evidence>
<keyword evidence="12" id="KW-0628">Postsynaptic cell membrane</keyword>
<keyword evidence="6 16" id="KW-1133">Transmembrane helix</keyword>
<dbReference type="FunFam" id="1.10.287.70:FF:000105">
    <property type="entry name" value="Eye-enriched kainate receptor, isoform A"/>
    <property type="match status" value="1"/>
</dbReference>
<evidence type="ECO:0000313" key="19">
    <source>
        <dbReference type="Proteomes" id="UP000440578"/>
    </source>
</evidence>
<dbReference type="AlphaFoldDB" id="A0A6A4X2X7"/>
<keyword evidence="10 18" id="KW-0675">Receptor</keyword>
<keyword evidence="11" id="KW-0325">Glycoprotein</keyword>
<keyword evidence="3" id="KW-1003">Cell membrane</keyword>
<evidence type="ECO:0000256" key="14">
    <source>
        <dbReference type="ARBA" id="ARBA00023303"/>
    </source>
</evidence>
<comment type="similarity">
    <text evidence="1">Belongs to the glutamate-gated ion channel (TC 1.A.10.1) family.</text>
</comment>
<evidence type="ECO:0000256" key="12">
    <source>
        <dbReference type="ARBA" id="ARBA00023257"/>
    </source>
</evidence>
<evidence type="ECO:0000256" key="10">
    <source>
        <dbReference type="ARBA" id="ARBA00023170"/>
    </source>
</evidence>
<dbReference type="SMART" id="SM00079">
    <property type="entry name" value="PBPe"/>
    <property type="match status" value="1"/>
</dbReference>
<keyword evidence="4 16" id="KW-0812">Transmembrane</keyword>
<dbReference type="SUPFAM" id="SSF53850">
    <property type="entry name" value="Periplasmic binding protein-like II"/>
    <property type="match status" value="1"/>
</dbReference>
<gene>
    <name evidence="18" type="primary">Grik2_2</name>
    <name evidence="18" type="ORF">FJT64_015461</name>
</gene>
<dbReference type="OrthoDB" id="5984008at2759"/>
<sequence>MQQGSDILPKFSPYEWQNPHPCDDEPEELENILTTRNSFWFAIGSLMQQGSDIAPKAMSTRMIAGIWWGFTLIMISSYTANLAAFLTIETRYSPIESVGDLVKPRNKHIKYGLYEKGSTADFFKRSKVEPYMEMWKVMNSTEEFRASDEDGINSVIKANGKFAYFMESSSIEYYVARRCQLTQVGGLLDNKGYGIGVGPRESDNGGGND</sequence>
<comment type="subcellular location">
    <subcellularLocation>
        <location evidence="15">Postsynaptic cell membrane</location>
        <topology evidence="15">Multi-pass membrane protein</topology>
    </subcellularLocation>
</comment>
<dbReference type="InterPro" id="IPR015683">
    <property type="entry name" value="Ionotropic_Glu_rcpt"/>
</dbReference>
<reference evidence="18 19" key="1">
    <citation type="submission" date="2019-07" db="EMBL/GenBank/DDBJ databases">
        <title>Draft genome assembly of a fouling barnacle, Amphibalanus amphitrite (Darwin, 1854): The first reference genome for Thecostraca.</title>
        <authorList>
            <person name="Kim W."/>
        </authorList>
    </citation>
    <scope>NUCLEOTIDE SEQUENCE [LARGE SCALE GENOMIC DNA]</scope>
    <source>
        <strain evidence="18">SNU_AA5</strain>
        <tissue evidence="18">Soma without cirri and trophi</tissue>
    </source>
</reference>
<dbReference type="FunFam" id="3.40.190.10:FF:000060">
    <property type="entry name" value="Glutamate receptor ionotropic, kainate 1"/>
    <property type="match status" value="1"/>
</dbReference>
<dbReference type="Proteomes" id="UP000440578">
    <property type="component" value="Unassembled WGS sequence"/>
</dbReference>
<dbReference type="GO" id="GO:0045211">
    <property type="term" value="C:postsynaptic membrane"/>
    <property type="evidence" value="ECO:0007669"/>
    <property type="project" value="UniProtKB-SubCell"/>
</dbReference>
<name>A0A6A4X2X7_AMPAM</name>
<organism evidence="18 19">
    <name type="scientific">Amphibalanus amphitrite</name>
    <name type="common">Striped barnacle</name>
    <name type="synonym">Balanus amphitrite</name>
    <dbReference type="NCBI Taxonomy" id="1232801"/>
    <lineage>
        <taxon>Eukaryota</taxon>
        <taxon>Metazoa</taxon>
        <taxon>Ecdysozoa</taxon>
        <taxon>Arthropoda</taxon>
        <taxon>Crustacea</taxon>
        <taxon>Multicrustacea</taxon>
        <taxon>Cirripedia</taxon>
        <taxon>Thoracica</taxon>
        <taxon>Thoracicalcarea</taxon>
        <taxon>Balanomorpha</taxon>
        <taxon>Balanoidea</taxon>
        <taxon>Balanidae</taxon>
        <taxon>Amphibalaninae</taxon>
        <taxon>Amphibalanus</taxon>
    </lineage>
</organism>
<evidence type="ECO:0000256" key="8">
    <source>
        <dbReference type="ARBA" id="ARBA00023065"/>
    </source>
</evidence>
<evidence type="ECO:0000256" key="13">
    <source>
        <dbReference type="ARBA" id="ARBA00023286"/>
    </source>
</evidence>
<dbReference type="Pfam" id="PF00060">
    <property type="entry name" value="Lig_chan"/>
    <property type="match status" value="1"/>
</dbReference>
<dbReference type="InterPro" id="IPR001320">
    <property type="entry name" value="Iontro_rcpt_C"/>
</dbReference>
<evidence type="ECO:0000256" key="11">
    <source>
        <dbReference type="ARBA" id="ARBA00023180"/>
    </source>
</evidence>
<evidence type="ECO:0000256" key="2">
    <source>
        <dbReference type="ARBA" id="ARBA00022448"/>
    </source>
</evidence>
<proteinExistence type="inferred from homology"/>
<evidence type="ECO:0000256" key="1">
    <source>
        <dbReference type="ARBA" id="ARBA00008685"/>
    </source>
</evidence>
<protein>
    <submittedName>
        <fullName evidence="18">Glutamate receptor ionotropic, kainate 2</fullName>
    </submittedName>
</protein>
<dbReference type="Gene3D" id="1.10.287.70">
    <property type="match status" value="1"/>
</dbReference>
<evidence type="ECO:0000256" key="15">
    <source>
        <dbReference type="ARBA" id="ARBA00034104"/>
    </source>
</evidence>
<evidence type="ECO:0000256" key="7">
    <source>
        <dbReference type="ARBA" id="ARBA00023018"/>
    </source>
</evidence>
<comment type="caution">
    <text evidence="18">The sequence shown here is derived from an EMBL/GenBank/DDBJ whole genome shotgun (WGS) entry which is preliminary data.</text>
</comment>
<keyword evidence="2" id="KW-0813">Transport</keyword>
<keyword evidence="7" id="KW-0770">Synapse</keyword>
<evidence type="ECO:0000256" key="5">
    <source>
        <dbReference type="ARBA" id="ARBA00022729"/>
    </source>
</evidence>
<keyword evidence="13" id="KW-1071">Ligand-gated ion channel</keyword>
<keyword evidence="9 16" id="KW-0472">Membrane</keyword>
<feature type="transmembrane region" description="Helical" evidence="16">
    <location>
        <begin position="66"/>
        <end position="88"/>
    </location>
</feature>